<dbReference type="AlphaFoldDB" id="A0A2J0KUE4"/>
<evidence type="ECO:0000256" key="3">
    <source>
        <dbReference type="ARBA" id="ARBA00022475"/>
    </source>
</evidence>
<proteinExistence type="predicted"/>
<dbReference type="CDD" id="cd06173">
    <property type="entry name" value="MFS_MefA_like"/>
    <property type="match status" value="1"/>
</dbReference>
<comment type="caution">
    <text evidence="9">The sequence shown here is derived from an EMBL/GenBank/DDBJ whole genome shotgun (WGS) entry which is preliminary data.</text>
</comment>
<sequence length="417" mass="45695">MNGFKFMLRALRYRNYRLYFLGQSVSLNGSWMQMIAISWLIYRLTNSAFLLGAIGFISQIPAFIFSPFAGVFVDRWNRRKIIFITQTLLMVQAFLFAVLTFTGVIKVWHIVFLSVFMGLVNSFDMPARQAFVIDMVEKKEDLGNAIALNSSIFNGSRLVGSSLAGVVIAVLGEAICFLLNALSFLAVIFALWAMKIKRREMHNKNNILQELKEGFSYVVGFAPIRYILLLVVLVSMLGMSCAALMPIFAKDILHGGAHTLGFLMGAIGLGALVGALHLASRKDVRGMEKIIPKSTIIFGISLIAFSFCNLLWLSLFLAISIGFGMMAQTVASNTLLQNIADDDKRGRVMSFYTIAFAGMMPFGSLIAGSLASKVGAANTLLISGLSCILGAVFFAGKLRTIDEAISGLDDQKFKDIG</sequence>
<dbReference type="InterPro" id="IPR010290">
    <property type="entry name" value="TM_effector"/>
</dbReference>
<evidence type="ECO:0000259" key="8">
    <source>
        <dbReference type="PROSITE" id="PS50850"/>
    </source>
</evidence>
<keyword evidence="3" id="KW-1003">Cell membrane</keyword>
<dbReference type="GO" id="GO:0005886">
    <property type="term" value="C:plasma membrane"/>
    <property type="evidence" value="ECO:0007669"/>
    <property type="project" value="UniProtKB-SubCell"/>
</dbReference>
<name>A0A2J0KUE4_9BACT</name>
<evidence type="ECO:0000256" key="1">
    <source>
        <dbReference type="ARBA" id="ARBA00004651"/>
    </source>
</evidence>
<protein>
    <submittedName>
        <fullName evidence="9">MFS transporter</fullName>
    </submittedName>
</protein>
<dbReference type="Proteomes" id="UP000230052">
    <property type="component" value="Unassembled WGS sequence"/>
</dbReference>
<feature type="transmembrane region" description="Helical" evidence="7">
    <location>
        <begin position="376"/>
        <end position="396"/>
    </location>
</feature>
<feature type="transmembrane region" description="Helical" evidence="7">
    <location>
        <begin position="20"/>
        <end position="42"/>
    </location>
</feature>
<feature type="transmembrane region" description="Helical" evidence="7">
    <location>
        <begin position="348"/>
        <end position="370"/>
    </location>
</feature>
<feature type="transmembrane region" description="Helical" evidence="7">
    <location>
        <begin position="48"/>
        <end position="73"/>
    </location>
</feature>
<accession>A0A2J0KUE4</accession>
<evidence type="ECO:0000256" key="7">
    <source>
        <dbReference type="SAM" id="Phobius"/>
    </source>
</evidence>
<dbReference type="PANTHER" id="PTHR23513:SF11">
    <property type="entry name" value="STAPHYLOFERRIN A TRANSPORTER"/>
    <property type="match status" value="1"/>
</dbReference>
<dbReference type="PANTHER" id="PTHR23513">
    <property type="entry name" value="INTEGRAL MEMBRANE EFFLUX PROTEIN-RELATED"/>
    <property type="match status" value="1"/>
</dbReference>
<feature type="transmembrane region" description="Helical" evidence="7">
    <location>
        <begin position="215"/>
        <end position="248"/>
    </location>
</feature>
<gene>
    <name evidence="9" type="ORF">COS99_07770</name>
</gene>
<evidence type="ECO:0000313" key="9">
    <source>
        <dbReference type="EMBL" id="PIU40954.1"/>
    </source>
</evidence>
<feature type="transmembrane region" description="Helical" evidence="7">
    <location>
        <begin position="313"/>
        <end position="336"/>
    </location>
</feature>
<feature type="transmembrane region" description="Helical" evidence="7">
    <location>
        <begin position="94"/>
        <end position="119"/>
    </location>
</feature>
<evidence type="ECO:0000256" key="4">
    <source>
        <dbReference type="ARBA" id="ARBA00022692"/>
    </source>
</evidence>
<dbReference type="InterPro" id="IPR036259">
    <property type="entry name" value="MFS_trans_sf"/>
</dbReference>
<feature type="transmembrane region" description="Helical" evidence="7">
    <location>
        <begin position="290"/>
        <end position="307"/>
    </location>
</feature>
<feature type="transmembrane region" description="Helical" evidence="7">
    <location>
        <begin position="163"/>
        <end position="194"/>
    </location>
</feature>
<dbReference type="Pfam" id="PF05977">
    <property type="entry name" value="MFS_3"/>
    <property type="match status" value="1"/>
</dbReference>
<dbReference type="GO" id="GO:0022857">
    <property type="term" value="F:transmembrane transporter activity"/>
    <property type="evidence" value="ECO:0007669"/>
    <property type="project" value="InterPro"/>
</dbReference>
<dbReference type="PROSITE" id="PS50850">
    <property type="entry name" value="MFS"/>
    <property type="match status" value="1"/>
</dbReference>
<evidence type="ECO:0000256" key="6">
    <source>
        <dbReference type="ARBA" id="ARBA00023136"/>
    </source>
</evidence>
<dbReference type="SUPFAM" id="SSF103473">
    <property type="entry name" value="MFS general substrate transporter"/>
    <property type="match status" value="1"/>
</dbReference>
<dbReference type="Gene3D" id="1.20.1250.20">
    <property type="entry name" value="MFS general substrate transporter like domains"/>
    <property type="match status" value="1"/>
</dbReference>
<evidence type="ECO:0000256" key="2">
    <source>
        <dbReference type="ARBA" id="ARBA00022448"/>
    </source>
</evidence>
<dbReference type="EMBL" id="PEWV01000074">
    <property type="protein sequence ID" value="PIU40954.1"/>
    <property type="molecule type" value="Genomic_DNA"/>
</dbReference>
<keyword evidence="6 7" id="KW-0472">Membrane</keyword>
<evidence type="ECO:0000256" key="5">
    <source>
        <dbReference type="ARBA" id="ARBA00022989"/>
    </source>
</evidence>
<organism evidence="9 10">
    <name type="scientific">Candidatus Aquitaenariimonas noxiae</name>
    <dbReference type="NCBI Taxonomy" id="1974741"/>
    <lineage>
        <taxon>Bacteria</taxon>
        <taxon>Pseudomonadati</taxon>
        <taxon>Candidatus Omnitrophota</taxon>
        <taxon>Candidatus Aquitaenariimonas</taxon>
    </lineage>
</organism>
<keyword evidence="2" id="KW-0813">Transport</keyword>
<evidence type="ECO:0000313" key="10">
    <source>
        <dbReference type="Proteomes" id="UP000230052"/>
    </source>
</evidence>
<feature type="transmembrane region" description="Helical" evidence="7">
    <location>
        <begin position="260"/>
        <end position="278"/>
    </location>
</feature>
<comment type="subcellular location">
    <subcellularLocation>
        <location evidence="1">Cell membrane</location>
        <topology evidence="1">Multi-pass membrane protein</topology>
    </subcellularLocation>
</comment>
<dbReference type="InterPro" id="IPR020846">
    <property type="entry name" value="MFS_dom"/>
</dbReference>
<keyword evidence="5 7" id="KW-1133">Transmembrane helix</keyword>
<feature type="domain" description="Major facilitator superfamily (MFS) profile" evidence="8">
    <location>
        <begin position="1"/>
        <end position="402"/>
    </location>
</feature>
<reference evidence="9 10" key="1">
    <citation type="submission" date="2017-09" db="EMBL/GenBank/DDBJ databases">
        <title>Depth-based differentiation of microbial function through sediment-hosted aquifers and enrichment of novel symbionts in the deep terrestrial subsurface.</title>
        <authorList>
            <person name="Probst A.J."/>
            <person name="Ladd B."/>
            <person name="Jarett J.K."/>
            <person name="Geller-Mcgrath D.E."/>
            <person name="Sieber C.M."/>
            <person name="Emerson J.B."/>
            <person name="Anantharaman K."/>
            <person name="Thomas B.C."/>
            <person name="Malmstrom R."/>
            <person name="Stieglmeier M."/>
            <person name="Klingl A."/>
            <person name="Woyke T."/>
            <person name="Ryan C.M."/>
            <person name="Banfield J.F."/>
        </authorList>
    </citation>
    <scope>NUCLEOTIDE SEQUENCE [LARGE SCALE GENOMIC DNA]</scope>
    <source>
        <strain evidence="9">CG07_land_8_20_14_0_80_42_15</strain>
    </source>
</reference>
<keyword evidence="4 7" id="KW-0812">Transmembrane</keyword>